<reference evidence="2 3" key="1">
    <citation type="submission" date="2019-09" db="EMBL/GenBank/DDBJ databases">
        <title>Taxonomy of Antarctic Massilia spp.: description of Massilia rubra sp. nov., Massilia aquatica sp. nov., Massilia mucilaginosa sp. nov., Massilia frigida sp. nov. isolated from streams, lakes and regoliths.</title>
        <authorList>
            <person name="Holochova P."/>
            <person name="Sedlacek I."/>
            <person name="Kralova S."/>
            <person name="Maslanova I."/>
            <person name="Busse H.-J."/>
            <person name="Stankova E."/>
            <person name="Vrbovska V."/>
            <person name="Kovarovic V."/>
            <person name="Bartak M."/>
            <person name="Svec P."/>
            <person name="Pantucek R."/>
        </authorList>
    </citation>
    <scope>NUCLEOTIDE SEQUENCE [LARGE SCALE GENOMIC DNA]</scope>
    <source>
        <strain evidence="2 3">CCM 8692</strain>
    </source>
</reference>
<sequence>MSSTVIKRLCAAVFFAAMSAVAGAAESNHAPAFVPDPMLGLRLPVARLKLDPVPDEIRALCEQMADNEAWTGRQWIFGVAKSPTATYYLANGYFKRRHPQRGQGRYFQPDEGGVYQVADGKCSGDPARETFAVRDPKQIPHEVLQQLAADLVTRLVQAGGGGDRLRADIKKRKIDFDQLSPEMQEAFKPYFAPASVN</sequence>
<accession>A0ABX0LP59</accession>
<keyword evidence="1" id="KW-0732">Signal</keyword>
<comment type="caution">
    <text evidence="2">The sequence shown here is derived from an EMBL/GenBank/DDBJ whole genome shotgun (WGS) entry which is preliminary data.</text>
</comment>
<proteinExistence type="predicted"/>
<feature type="signal peptide" evidence="1">
    <location>
        <begin position="1"/>
        <end position="24"/>
    </location>
</feature>
<evidence type="ECO:0000256" key="1">
    <source>
        <dbReference type="SAM" id="SignalP"/>
    </source>
</evidence>
<dbReference type="RefSeq" id="WP_167228592.1">
    <property type="nucleotide sequence ID" value="NZ_VUYU01000018.1"/>
</dbReference>
<dbReference type="Proteomes" id="UP000785613">
    <property type="component" value="Unassembled WGS sequence"/>
</dbReference>
<name>A0ABX0LP59_9BURK</name>
<evidence type="ECO:0000313" key="3">
    <source>
        <dbReference type="Proteomes" id="UP000785613"/>
    </source>
</evidence>
<evidence type="ECO:0000313" key="2">
    <source>
        <dbReference type="EMBL" id="NHZ36509.1"/>
    </source>
</evidence>
<feature type="chain" id="PRO_5045342272" evidence="1">
    <location>
        <begin position="25"/>
        <end position="197"/>
    </location>
</feature>
<dbReference type="EMBL" id="VUYU01000018">
    <property type="protein sequence ID" value="NHZ36509.1"/>
    <property type="molecule type" value="Genomic_DNA"/>
</dbReference>
<organism evidence="2 3">
    <name type="scientific">Massilia rubra</name>
    <dbReference type="NCBI Taxonomy" id="2607910"/>
    <lineage>
        <taxon>Bacteria</taxon>
        <taxon>Pseudomonadati</taxon>
        <taxon>Pseudomonadota</taxon>
        <taxon>Betaproteobacteria</taxon>
        <taxon>Burkholderiales</taxon>
        <taxon>Oxalobacteraceae</taxon>
        <taxon>Telluria group</taxon>
        <taxon>Massilia</taxon>
    </lineage>
</organism>
<gene>
    <name evidence="2" type="ORF">F0185_23375</name>
</gene>
<protein>
    <submittedName>
        <fullName evidence="2">Uncharacterized protein</fullName>
    </submittedName>
</protein>
<keyword evidence="3" id="KW-1185">Reference proteome</keyword>